<organism evidence="2 3">
    <name type="scientific">Flavobacterium cucumis</name>
    <dbReference type="NCBI Taxonomy" id="416016"/>
    <lineage>
        <taxon>Bacteria</taxon>
        <taxon>Pseudomonadati</taxon>
        <taxon>Bacteroidota</taxon>
        <taxon>Flavobacteriia</taxon>
        <taxon>Flavobacteriales</taxon>
        <taxon>Flavobacteriaceae</taxon>
        <taxon>Flavobacterium</taxon>
    </lineage>
</organism>
<gene>
    <name evidence="2" type="ORF">SAMN05443547_1991</name>
</gene>
<accession>A0A1M7ZXN7</accession>
<name>A0A1M7ZXN7_9FLAO</name>
<dbReference type="Proteomes" id="UP000184611">
    <property type="component" value="Unassembled WGS sequence"/>
</dbReference>
<dbReference type="STRING" id="416016.SAMN05443547_1991"/>
<dbReference type="AlphaFoldDB" id="A0A1M7ZXN7"/>
<reference evidence="3" key="1">
    <citation type="submission" date="2016-12" db="EMBL/GenBank/DDBJ databases">
        <authorList>
            <person name="Varghese N."/>
            <person name="Submissions S."/>
        </authorList>
    </citation>
    <scope>NUCLEOTIDE SEQUENCE [LARGE SCALE GENOMIC DNA]</scope>
    <source>
        <strain evidence="3">DSM 18830</strain>
    </source>
</reference>
<sequence>MKNILNFLLIIFINQIHSQIDVELYFFNECNNKIEKLNFELTNLDNQKEFISSNFKTSVDTIGNYILSSHLIDGDFRISINTSLKINNSVKFIDTITIPKTRFVTSLELHSKYWNYYNCDILCNGKIIDYFSNGNKRLEGVFKNGKPLEIIYYSDKKGIIELKETYEFGKLNVITNEYFDKEGNLYEYQKIKYRKGKKTIKTFNSKNKLIKTEYENYSVLK</sequence>
<evidence type="ECO:0000313" key="3">
    <source>
        <dbReference type="Proteomes" id="UP000184611"/>
    </source>
</evidence>
<feature type="coiled-coil region" evidence="1">
    <location>
        <begin position="27"/>
        <end position="54"/>
    </location>
</feature>
<dbReference type="Gene3D" id="3.90.930.1">
    <property type="match status" value="1"/>
</dbReference>
<evidence type="ECO:0000256" key="1">
    <source>
        <dbReference type="SAM" id="Coils"/>
    </source>
</evidence>
<keyword evidence="3" id="KW-1185">Reference proteome</keyword>
<keyword evidence="1" id="KW-0175">Coiled coil</keyword>
<dbReference type="EMBL" id="FRYK01000003">
    <property type="protein sequence ID" value="SHO73628.1"/>
    <property type="molecule type" value="Genomic_DNA"/>
</dbReference>
<dbReference type="OrthoDB" id="671157at2"/>
<dbReference type="RefSeq" id="WP_073583913.1">
    <property type="nucleotide sequence ID" value="NZ_CBCSEA010000005.1"/>
</dbReference>
<proteinExistence type="predicted"/>
<protein>
    <recommendedName>
        <fullName evidence="4">Antitoxin component YwqK of the YwqJK toxin-antitoxin module</fullName>
    </recommendedName>
</protein>
<dbReference type="SUPFAM" id="SSF82185">
    <property type="entry name" value="Histone H3 K4-specific methyltransferase SET7/9 N-terminal domain"/>
    <property type="match status" value="1"/>
</dbReference>
<evidence type="ECO:0008006" key="4">
    <source>
        <dbReference type="Google" id="ProtNLM"/>
    </source>
</evidence>
<evidence type="ECO:0000313" key="2">
    <source>
        <dbReference type="EMBL" id="SHO73628.1"/>
    </source>
</evidence>